<feature type="region of interest" description="Disordered" evidence="1">
    <location>
        <begin position="26"/>
        <end position="127"/>
    </location>
</feature>
<proteinExistence type="predicted"/>
<dbReference type="InterPro" id="IPR019992">
    <property type="entry name" value="Mycoides_lipoprot_LppA/p72"/>
</dbReference>
<name>A0A654IJS0_9MOLU</name>
<accession>A0A654IJS0</accession>
<dbReference type="EMBL" id="LR738858">
    <property type="protein sequence ID" value="VZK65547.1"/>
    <property type="molecule type" value="Genomic_DNA"/>
</dbReference>
<reference evidence="5" key="1">
    <citation type="submission" date="2019-11" db="EMBL/GenBank/DDBJ databases">
        <authorList>
            <person name="Falquet L."/>
            <person name="Falquet L."/>
        </authorList>
    </citation>
    <scope>NUCLEOTIDE SEQUENCE</scope>
    <source>
        <strain evidence="5">G1650</strain>
        <strain evidence="4">G1705</strain>
        <strain evidence="3">G5813/1+2</strain>
    </source>
</reference>
<dbReference type="EMBL" id="LR739234">
    <property type="protein sequence ID" value="VZR98277.1"/>
    <property type="molecule type" value="Genomic_DNA"/>
</dbReference>
<feature type="compositionally biased region" description="Basic and acidic residues" evidence="1">
    <location>
        <begin position="47"/>
        <end position="73"/>
    </location>
</feature>
<feature type="chain" id="PRO_5036158944" evidence="2">
    <location>
        <begin position="22"/>
        <end position="535"/>
    </location>
</feature>
<protein>
    <submittedName>
        <fullName evidence="5">Uncharacterized protein</fullName>
    </submittedName>
</protein>
<evidence type="ECO:0000313" key="4">
    <source>
        <dbReference type="EMBL" id="VZR75690.1"/>
    </source>
</evidence>
<feature type="compositionally biased region" description="Basic and acidic residues" evidence="1">
    <location>
        <begin position="84"/>
        <end position="100"/>
    </location>
</feature>
<gene>
    <name evidence="3" type="ORF">MF5292_00724</name>
    <name evidence="5" type="ORF">MF5293_00719</name>
    <name evidence="4" type="ORF">MF5294_00722</name>
</gene>
<evidence type="ECO:0000256" key="1">
    <source>
        <dbReference type="SAM" id="MobiDB-lite"/>
    </source>
</evidence>
<evidence type="ECO:0000313" key="5">
    <source>
        <dbReference type="EMBL" id="VZR98277.1"/>
    </source>
</evidence>
<sequence>MRKFSKLILAILPVSSLTVFSVVSCSTNDKKPIETPKTPVNKIPDNQPKKPEDQTESDENHKTDKPGEEKQPDGEPSPGMPDDTPEHKPHNPETQPKEPKTPGNRNSSEEQPQGDETPKNKADFSDVEKLDKEINFQYFSTYNNKDAQSGWIQIKSRGPKIFKEVIFAKNKDILDKYMIELDPENIPNIIVEKGIIDNIKIKFIKDNETKIYVFSFIGFLKKQDTNREGKNKKYDYIKPKDNITEKIKGLFPSLVAYMLLYFEENNSNNKYDRQIKQDGNVINFDQLKNNNPNLFENGFVGFSVGTKELLLNYNREYEKIYNDKITEASFDDVNGTLGLKIKIENREDNNSSEATITKEFKFDGFRKVDFEEPNNNPFSVNLLQNDLKTILGEDKIKKSIKDMGLDLKSTKITEFGVQSQNHLWENEIFKYLVVDITDNKNHIYKSKQTLKIDYNSKKKHYESILGIKPNMTLYPFNTMITKESIKNILISIEGGKVTLEFELHLPVYSTGFSDLTTHLTNGKDLVLRITQSVQI</sequence>
<organism evidence="5">
    <name type="scientific">Mycoplasma feriruminatoris</name>
    <dbReference type="NCBI Taxonomy" id="1179777"/>
    <lineage>
        <taxon>Bacteria</taxon>
        <taxon>Bacillati</taxon>
        <taxon>Mycoplasmatota</taxon>
        <taxon>Mollicutes</taxon>
        <taxon>Mycoplasmataceae</taxon>
        <taxon>Mycoplasma</taxon>
    </lineage>
</organism>
<keyword evidence="2" id="KW-0732">Signal</keyword>
<dbReference type="NCBIfam" id="NF045959">
    <property type="entry name" value="LppA_rel_LP"/>
    <property type="match status" value="1"/>
</dbReference>
<feature type="compositionally biased region" description="Basic and acidic residues" evidence="1">
    <location>
        <begin position="116"/>
        <end position="127"/>
    </location>
</feature>
<feature type="signal peptide" evidence="2">
    <location>
        <begin position="1"/>
        <end position="21"/>
    </location>
</feature>
<evidence type="ECO:0000313" key="3">
    <source>
        <dbReference type="EMBL" id="VZK65547.1"/>
    </source>
</evidence>
<evidence type="ECO:0000256" key="2">
    <source>
        <dbReference type="SAM" id="SignalP"/>
    </source>
</evidence>
<dbReference type="PROSITE" id="PS51257">
    <property type="entry name" value="PROKAR_LIPOPROTEIN"/>
    <property type="match status" value="1"/>
</dbReference>
<dbReference type="AlphaFoldDB" id="A0A654IJS0"/>
<dbReference type="EMBL" id="LR739233">
    <property type="protein sequence ID" value="VZR75690.1"/>
    <property type="molecule type" value="Genomic_DNA"/>
</dbReference>
<dbReference type="NCBIfam" id="TIGR03490">
    <property type="entry name" value="Mycoplas_LppA"/>
    <property type="match status" value="1"/>
</dbReference>